<evidence type="ECO:0000256" key="2">
    <source>
        <dbReference type="ARBA" id="ARBA00023158"/>
    </source>
</evidence>
<dbReference type="GO" id="GO:0031047">
    <property type="term" value="P:regulatory ncRNA-mediated gene silencing"/>
    <property type="evidence" value="ECO:0007669"/>
    <property type="project" value="UniProtKB-KW"/>
</dbReference>
<feature type="domain" description="PAZ" evidence="3">
    <location>
        <begin position="208"/>
        <end position="326"/>
    </location>
</feature>
<dbReference type="PANTHER" id="PTHR22891">
    <property type="entry name" value="EUKARYOTIC TRANSLATION INITIATION FACTOR 2C"/>
    <property type="match status" value="1"/>
</dbReference>
<dbReference type="OrthoDB" id="10252740at2759"/>
<keyword evidence="5" id="KW-1185">Reference proteome</keyword>
<evidence type="ECO:0000256" key="1">
    <source>
        <dbReference type="ARBA" id="ARBA00008201"/>
    </source>
</evidence>
<dbReference type="FunFam" id="2.170.260.10:FF:000001">
    <property type="entry name" value="Protein argonaute-2"/>
    <property type="match status" value="1"/>
</dbReference>
<dbReference type="Gene3D" id="2.170.260.10">
    <property type="entry name" value="paz domain"/>
    <property type="match status" value="1"/>
</dbReference>
<dbReference type="InterPro" id="IPR014811">
    <property type="entry name" value="ArgoL1"/>
</dbReference>
<dbReference type="Pfam" id="PF16487">
    <property type="entry name" value="ArgoMid"/>
    <property type="match status" value="1"/>
</dbReference>
<dbReference type="SMART" id="SM01163">
    <property type="entry name" value="DUF1785"/>
    <property type="match status" value="1"/>
</dbReference>
<dbReference type="GO" id="GO:0003723">
    <property type="term" value="F:RNA binding"/>
    <property type="evidence" value="ECO:0007669"/>
    <property type="project" value="InterPro"/>
</dbReference>
<dbReference type="Proteomes" id="UP000593567">
    <property type="component" value="Unassembled WGS sequence"/>
</dbReference>
<evidence type="ECO:0000313" key="5">
    <source>
        <dbReference type="Proteomes" id="UP000593567"/>
    </source>
</evidence>
<dbReference type="Pfam" id="PF08699">
    <property type="entry name" value="ArgoL1"/>
    <property type="match status" value="1"/>
</dbReference>
<proteinExistence type="inferred from homology"/>
<dbReference type="Pfam" id="PF16486">
    <property type="entry name" value="ArgoN"/>
    <property type="match status" value="1"/>
</dbReference>
<dbReference type="InterPro" id="IPR032474">
    <property type="entry name" value="Argonaute_N"/>
</dbReference>
<dbReference type="SUPFAM" id="SSF101690">
    <property type="entry name" value="PAZ domain"/>
    <property type="match status" value="1"/>
</dbReference>
<dbReference type="InterPro" id="IPR036085">
    <property type="entry name" value="PAZ_dom_sf"/>
</dbReference>
<dbReference type="AlphaFoldDB" id="A0A7J7KB64"/>
<dbReference type="InterPro" id="IPR003100">
    <property type="entry name" value="PAZ_dom"/>
</dbReference>
<dbReference type="Pfam" id="PF02170">
    <property type="entry name" value="PAZ"/>
    <property type="match status" value="1"/>
</dbReference>
<dbReference type="SMART" id="SM00949">
    <property type="entry name" value="PAZ"/>
    <property type="match status" value="1"/>
</dbReference>
<dbReference type="Pfam" id="PF16488">
    <property type="entry name" value="ArgoL2"/>
    <property type="match status" value="1"/>
</dbReference>
<dbReference type="EMBL" id="VXIV02000813">
    <property type="protein sequence ID" value="KAF6035889.1"/>
    <property type="molecule type" value="Genomic_DNA"/>
</dbReference>
<comment type="similarity">
    <text evidence="1">Belongs to the argonaute family. Ago subfamily.</text>
</comment>
<dbReference type="CDD" id="cd02846">
    <property type="entry name" value="PAZ_argonaute_like"/>
    <property type="match status" value="1"/>
</dbReference>
<dbReference type="InterPro" id="IPR032472">
    <property type="entry name" value="ArgoL2"/>
</dbReference>
<evidence type="ECO:0000259" key="3">
    <source>
        <dbReference type="PROSITE" id="PS50821"/>
    </source>
</evidence>
<comment type="caution">
    <text evidence="4">The sequence shown here is derived from an EMBL/GenBank/DDBJ whole genome shotgun (WGS) entry which is preliminary data.</text>
</comment>
<dbReference type="PROSITE" id="PS50821">
    <property type="entry name" value="PAZ"/>
    <property type="match status" value="1"/>
</dbReference>
<organism evidence="4 5">
    <name type="scientific">Bugula neritina</name>
    <name type="common">Brown bryozoan</name>
    <name type="synonym">Sertularia neritina</name>
    <dbReference type="NCBI Taxonomy" id="10212"/>
    <lineage>
        <taxon>Eukaryota</taxon>
        <taxon>Metazoa</taxon>
        <taxon>Spiralia</taxon>
        <taxon>Lophotrochozoa</taxon>
        <taxon>Bryozoa</taxon>
        <taxon>Gymnolaemata</taxon>
        <taxon>Cheilostomatida</taxon>
        <taxon>Flustrina</taxon>
        <taxon>Buguloidea</taxon>
        <taxon>Bugulidae</taxon>
        <taxon>Bugula</taxon>
    </lineage>
</organism>
<keyword evidence="2" id="KW-0943">RNA-mediated gene silencing</keyword>
<name>A0A7J7KB64_BUGNE</name>
<reference evidence="4" key="1">
    <citation type="submission" date="2020-06" db="EMBL/GenBank/DDBJ databases">
        <title>Draft genome of Bugula neritina, a colonial animal packing powerful symbionts and potential medicines.</title>
        <authorList>
            <person name="Rayko M."/>
        </authorList>
    </citation>
    <scope>NUCLEOTIDE SEQUENCE [LARGE SCALE GENOMIC DNA]</scope>
    <source>
        <strain evidence="4">Kwan_BN1</strain>
    </source>
</reference>
<evidence type="ECO:0000313" key="4">
    <source>
        <dbReference type="EMBL" id="KAF6035889.1"/>
    </source>
</evidence>
<protein>
    <recommendedName>
        <fullName evidence="3">PAZ domain-containing protein</fullName>
    </recommendedName>
</protein>
<dbReference type="InterPro" id="IPR032473">
    <property type="entry name" value="Argonaute_Mid_dom"/>
</dbReference>
<accession>A0A7J7KB64</accession>
<gene>
    <name evidence="4" type="ORF">EB796_005807</name>
</gene>
<sequence>MEGFRCPNRPNFGSKGNAIILRANHFKIGVRKSFIQHYIIKILPDILSKRHRRNIFEKLLQVYSSIFAGQLPVFDGIENIYSKDPLPMIKGKLELEVLLPDDERVKVKVLIQWISQLSLPDFSGSANELNNKMPYSSIQVLDVIMRHSASMRYTPIGRSFFQPPENSNQSLGGGRQVWYGHFQNVQLSCWKNMLNMDVAAAAFYKAQSVEKFMMEVLGITEMSHQTRPLCEGQRKKLCKEITGLKVEVTHSGYKRKYKVTGVTSRPARTQSFPLTLETGQTVECTVVKYFREKYNIILEFPYLPCLTVGKEERHTYFPLEVCSIVKGQKCNKRLTDFQASGMINATALSARDREREINNLVLQANFNENPHLRKFDISVNTEMTVVRGRVLSPPMILYAGPNKAEPRLGVWDGREKPFVKAVVIQTWVIASFVPQESLKGEMLESFALELYRKSRSSGMHIKEPPSYRYADNTQIELFFKKLKSEFPELQLVCVVLPPKNKIYCKYFVLGY</sequence>
<dbReference type="Gene3D" id="3.40.50.2300">
    <property type="match status" value="1"/>
</dbReference>